<sequence length="116" mass="13274">MQDIVRIHVKLLIKGSDIPLSGNEYRVKFYDEDILKDDYLGESTLDDNGHAIFPITQKSFKSKDSPFEEKPDIYFTVEKYGQVIYKSKVFENLDLTKAGDYPVSGGHHIKLGTFLI</sequence>
<dbReference type="Proteomes" id="UP001589654">
    <property type="component" value="Unassembled WGS sequence"/>
</dbReference>
<accession>A0ABV5J9K3</accession>
<evidence type="ECO:0000313" key="2">
    <source>
        <dbReference type="Proteomes" id="UP001589654"/>
    </source>
</evidence>
<organism evidence="1 2">
    <name type="scientific">Echinicola jeungdonensis</name>
    <dbReference type="NCBI Taxonomy" id="709343"/>
    <lineage>
        <taxon>Bacteria</taxon>
        <taxon>Pseudomonadati</taxon>
        <taxon>Bacteroidota</taxon>
        <taxon>Cytophagia</taxon>
        <taxon>Cytophagales</taxon>
        <taxon>Cyclobacteriaceae</taxon>
        <taxon>Echinicola</taxon>
    </lineage>
</organism>
<evidence type="ECO:0000313" key="1">
    <source>
        <dbReference type="EMBL" id="MFB9213371.1"/>
    </source>
</evidence>
<reference evidence="1 2" key="1">
    <citation type="submission" date="2024-09" db="EMBL/GenBank/DDBJ databases">
        <authorList>
            <person name="Sun Q."/>
            <person name="Mori K."/>
        </authorList>
    </citation>
    <scope>NUCLEOTIDE SEQUENCE [LARGE SCALE GENOMIC DNA]</scope>
    <source>
        <strain evidence="1 2">CECT 7682</strain>
    </source>
</reference>
<keyword evidence="2" id="KW-1185">Reference proteome</keyword>
<dbReference type="RefSeq" id="WP_290249103.1">
    <property type="nucleotide sequence ID" value="NZ_JAUFQT010000002.1"/>
</dbReference>
<proteinExistence type="predicted"/>
<gene>
    <name evidence="1" type="ORF">ACFFUR_16265</name>
</gene>
<comment type="caution">
    <text evidence="1">The sequence shown here is derived from an EMBL/GenBank/DDBJ whole genome shotgun (WGS) entry which is preliminary data.</text>
</comment>
<protein>
    <submittedName>
        <fullName evidence="1">Uncharacterized protein</fullName>
    </submittedName>
</protein>
<dbReference type="EMBL" id="JBHMEW010000068">
    <property type="protein sequence ID" value="MFB9213371.1"/>
    <property type="molecule type" value="Genomic_DNA"/>
</dbReference>
<name>A0ABV5J9K3_9BACT</name>